<sequence length="287" mass="32186">MKKILLTASIAICTMFAYGQKSPSKYGKSQITTKVVGEIKISDVKLPEGNKPLELRSLRMRKLDVFPAGIVGIHSHENRPAILGIIQGKGLGVRSYKEPMEEAAFSEATLEYNSFIHYAYNLSKTDTLRIITFDLLDDGSKQNNQIYPQHMPLFEKLKADEDPFYVFAPKLFDHEISTQLHSTNIQDIKFPKGKATFLERHLRIRRVTMPAGATTGVQNYSNLPSYIIVLKGTVEVKNTGSNTSETIASLESRSLINTGKIEVKNSSGQEAIYFVTELWDPADKNIR</sequence>
<dbReference type="OrthoDB" id="8561853at2"/>
<keyword evidence="2" id="KW-1185">Reference proteome</keyword>
<dbReference type="Proteomes" id="UP000316614">
    <property type="component" value="Chromosome"/>
</dbReference>
<dbReference type="EMBL" id="CP041253">
    <property type="protein sequence ID" value="QDH78541.1"/>
    <property type="molecule type" value="Genomic_DNA"/>
</dbReference>
<accession>A0A514CFD2</accession>
<evidence type="ECO:0000313" key="2">
    <source>
        <dbReference type="Proteomes" id="UP000316614"/>
    </source>
</evidence>
<evidence type="ECO:0000313" key="1">
    <source>
        <dbReference type="EMBL" id="QDH78541.1"/>
    </source>
</evidence>
<dbReference type="RefSeq" id="WP_141613797.1">
    <property type="nucleotide sequence ID" value="NZ_CP041253.1"/>
</dbReference>
<proteinExistence type="predicted"/>
<dbReference type="AlphaFoldDB" id="A0A514CFD2"/>
<reference evidence="1 2" key="1">
    <citation type="submission" date="2019-06" db="EMBL/GenBank/DDBJ databases">
        <title>Echinicola alkalisoli sp. nov. isolated from saline soil.</title>
        <authorList>
            <person name="Sun J.-Q."/>
            <person name="Xu L."/>
        </authorList>
    </citation>
    <scope>NUCLEOTIDE SEQUENCE [LARGE SCALE GENOMIC DNA]</scope>
    <source>
        <strain evidence="1 2">LN3S3</strain>
    </source>
</reference>
<dbReference type="KEGG" id="echi:FKX85_05645"/>
<organism evidence="1 2">
    <name type="scientific">Echinicola soli</name>
    <dbReference type="NCBI Taxonomy" id="2591634"/>
    <lineage>
        <taxon>Bacteria</taxon>
        <taxon>Pseudomonadati</taxon>
        <taxon>Bacteroidota</taxon>
        <taxon>Cytophagia</taxon>
        <taxon>Cytophagales</taxon>
        <taxon>Cyclobacteriaceae</taxon>
        <taxon>Echinicola</taxon>
    </lineage>
</organism>
<protein>
    <submittedName>
        <fullName evidence="1">Uncharacterized protein</fullName>
    </submittedName>
</protein>
<name>A0A514CFD2_9BACT</name>
<gene>
    <name evidence="1" type="ORF">FKX85_05645</name>
</gene>